<dbReference type="PANTHER" id="PTHR43140:SF1">
    <property type="entry name" value="TYPE I RESTRICTION ENZYME ECOKI SPECIFICITY SUBUNIT"/>
    <property type="match status" value="1"/>
</dbReference>
<evidence type="ECO:0000256" key="2">
    <source>
        <dbReference type="ARBA" id="ARBA00022747"/>
    </source>
</evidence>
<proteinExistence type="inferred from homology"/>
<dbReference type="GO" id="GO:0003677">
    <property type="term" value="F:DNA binding"/>
    <property type="evidence" value="ECO:0007669"/>
    <property type="project" value="UniProtKB-KW"/>
</dbReference>
<name>A0A482ETZ6_ECOLX</name>
<comment type="similarity">
    <text evidence="1">Belongs to the type-I restriction system S methylase family.</text>
</comment>
<dbReference type="RefSeq" id="WP_063815389.1">
    <property type="nucleotide sequence ID" value="NZ_CP126346.1"/>
</dbReference>
<dbReference type="InterPro" id="IPR044946">
    <property type="entry name" value="Restrct_endonuc_typeI_TRD_sf"/>
</dbReference>
<feature type="domain" description="Type I restriction modification DNA specificity" evidence="4">
    <location>
        <begin position="15"/>
        <end position="169"/>
    </location>
</feature>
<feature type="domain" description="Type I restriction modification DNA specificity" evidence="4">
    <location>
        <begin position="193"/>
        <end position="372"/>
    </location>
</feature>
<organism evidence="5">
    <name type="scientific">Escherichia coli</name>
    <dbReference type="NCBI Taxonomy" id="562"/>
    <lineage>
        <taxon>Bacteria</taxon>
        <taxon>Pseudomonadati</taxon>
        <taxon>Pseudomonadota</taxon>
        <taxon>Gammaproteobacteria</taxon>
        <taxon>Enterobacterales</taxon>
        <taxon>Enterobacteriaceae</taxon>
        <taxon>Escherichia</taxon>
    </lineage>
</organism>
<keyword evidence="3" id="KW-0238">DNA-binding</keyword>
<dbReference type="Gene3D" id="3.90.220.20">
    <property type="entry name" value="DNA methylase specificity domains"/>
    <property type="match status" value="2"/>
</dbReference>
<evidence type="ECO:0000259" key="4">
    <source>
        <dbReference type="Pfam" id="PF01420"/>
    </source>
</evidence>
<dbReference type="InterPro" id="IPR051212">
    <property type="entry name" value="Type-I_RE_S_subunit"/>
</dbReference>
<dbReference type="InterPro" id="IPR000055">
    <property type="entry name" value="Restrct_endonuc_typeI_TRD"/>
</dbReference>
<gene>
    <name evidence="5" type="ORF">AGEHBPLJ_00004</name>
</gene>
<evidence type="ECO:0000313" key="5">
    <source>
        <dbReference type="EMBL" id="QBM91640.1"/>
    </source>
</evidence>
<keyword evidence="2" id="KW-0680">Restriction system</keyword>
<dbReference type="PANTHER" id="PTHR43140">
    <property type="entry name" value="TYPE-1 RESTRICTION ENZYME ECOKI SPECIFICITY PROTEIN"/>
    <property type="match status" value="1"/>
</dbReference>
<protein>
    <recommendedName>
        <fullName evidence="4">Type I restriction modification DNA specificity domain-containing protein</fullName>
    </recommendedName>
</protein>
<evidence type="ECO:0000256" key="3">
    <source>
        <dbReference type="ARBA" id="ARBA00023125"/>
    </source>
</evidence>
<sequence>MSELNYLEKLLDGVEVEWIRLGNLVRIKNGKDHKSLGEGDFPVYGSGGVMRYADTYAYDKPSVLIPRKGSLGNLFFVDVPFWTVDTIFYTIIDETKIWPKYLYYFLTTVGLGNMNQAGGVPSQTQSVLNELKIPIPCPNNPEKSLAIQSEIVRILDKFTALTAELTAELTARKKQYNYYRDQLLSFKESNVAWKTLGEISRKISSGGTPKTGVTEYYDGTIPWLRTQEVDFREIWDTEIKITEEGLKTSSAKWIPKDCIIIAMYGATVGKIGINKIPMTTNQACANIQLDEEIVHYRYVFHFLCSQYAYIKSLGTGSQTNINAQIVKNIKIPVPFAENPEKSLNEQLRIVNILDKFDTLTSSITEGLPREIELRQKQYEYYRDLLFSFPKPDSVTN</sequence>
<dbReference type="Pfam" id="PF01420">
    <property type="entry name" value="Methylase_S"/>
    <property type="match status" value="2"/>
</dbReference>
<dbReference type="EMBL" id="MK356561">
    <property type="protein sequence ID" value="QBM91640.1"/>
    <property type="molecule type" value="Genomic_DNA"/>
</dbReference>
<dbReference type="GO" id="GO:0009307">
    <property type="term" value="P:DNA restriction-modification system"/>
    <property type="evidence" value="ECO:0007669"/>
    <property type="project" value="UniProtKB-KW"/>
</dbReference>
<dbReference type="CDD" id="cd17288">
    <property type="entry name" value="RMtype1_S_LlaAI06ORF1089P_TRD1-CR1_like"/>
    <property type="match status" value="1"/>
</dbReference>
<geneLocation type="plasmid" evidence="5">
    <name>pSa1423TC-59K</name>
</geneLocation>
<evidence type="ECO:0000256" key="1">
    <source>
        <dbReference type="ARBA" id="ARBA00010923"/>
    </source>
</evidence>
<keyword evidence="5" id="KW-0614">Plasmid</keyword>
<accession>A0A482ETZ6</accession>
<reference evidence="5" key="1">
    <citation type="submission" date="2019-01" db="EMBL/GenBank/DDBJ databases">
        <title>Salmonella strain Sa1423 plasmid sequences.</title>
        <authorList>
            <person name="Chen K."/>
            <person name="Chen S."/>
        </authorList>
    </citation>
    <scope>NUCLEOTIDE SEQUENCE</scope>
    <source>
        <strain evidence="5">J53</strain>
        <plasmid evidence="5">pSa1423TC-59K</plasmid>
    </source>
</reference>
<dbReference type="SUPFAM" id="SSF116734">
    <property type="entry name" value="DNA methylase specificity domain"/>
    <property type="match status" value="2"/>
</dbReference>
<dbReference type="AlphaFoldDB" id="A0A482ETZ6"/>
<dbReference type="CDD" id="cd17294">
    <property type="entry name" value="RMtype1_S_MmaC7ORF19P_TRD1-CR1_like"/>
    <property type="match status" value="1"/>
</dbReference>